<reference evidence="1" key="1">
    <citation type="journal article" name="BMC Genomics">
        <title>Long-read sequencing and de novo genome assembly of marine medaka (Oryzias melastigma).</title>
        <authorList>
            <person name="Liang P."/>
            <person name="Saqib H.S.A."/>
            <person name="Ni X."/>
            <person name="Shen Y."/>
        </authorList>
    </citation>
    <scope>NUCLEOTIDE SEQUENCE</scope>
    <source>
        <strain evidence="1">Bigg-433</strain>
    </source>
</reference>
<gene>
    <name evidence="1" type="ORF">FQA47_000264</name>
</gene>
<comment type="caution">
    <text evidence="1">The sequence shown here is derived from an EMBL/GenBank/DDBJ whole genome shotgun (WGS) entry which is preliminary data.</text>
</comment>
<accession>A0A834CL59</accession>
<evidence type="ECO:0000313" key="2">
    <source>
        <dbReference type="Proteomes" id="UP000646548"/>
    </source>
</evidence>
<dbReference type="Proteomes" id="UP000646548">
    <property type="component" value="Unassembled WGS sequence"/>
</dbReference>
<sequence>MVLPSAVPTARYHFPVKPTTESTALDFFIFALPREEGLGFGAQQRLISLRDDRRSCTMAVGERSTP</sequence>
<organism evidence="1 2">
    <name type="scientific">Oryzias melastigma</name>
    <name type="common">Marine medaka</name>
    <dbReference type="NCBI Taxonomy" id="30732"/>
    <lineage>
        <taxon>Eukaryota</taxon>
        <taxon>Metazoa</taxon>
        <taxon>Chordata</taxon>
        <taxon>Craniata</taxon>
        <taxon>Vertebrata</taxon>
        <taxon>Euteleostomi</taxon>
        <taxon>Actinopterygii</taxon>
        <taxon>Neopterygii</taxon>
        <taxon>Teleostei</taxon>
        <taxon>Neoteleostei</taxon>
        <taxon>Acanthomorphata</taxon>
        <taxon>Ovalentaria</taxon>
        <taxon>Atherinomorphae</taxon>
        <taxon>Beloniformes</taxon>
        <taxon>Adrianichthyidae</taxon>
        <taxon>Oryziinae</taxon>
        <taxon>Oryzias</taxon>
    </lineage>
</organism>
<proteinExistence type="predicted"/>
<protein>
    <submittedName>
        <fullName evidence="1">Uncharacterized protein</fullName>
    </submittedName>
</protein>
<dbReference type="EMBL" id="WKFB01000252">
    <property type="protein sequence ID" value="KAF6729834.1"/>
    <property type="molecule type" value="Genomic_DNA"/>
</dbReference>
<dbReference type="AlphaFoldDB" id="A0A834CL59"/>
<evidence type="ECO:0000313" key="1">
    <source>
        <dbReference type="EMBL" id="KAF6729834.1"/>
    </source>
</evidence>
<name>A0A834CL59_ORYME</name>